<comment type="caution">
    <text evidence="2">The sequence shown here is derived from an EMBL/GenBank/DDBJ whole genome shotgun (WGS) entry which is preliminary data.</text>
</comment>
<dbReference type="EMBL" id="JAIBOA010000023">
    <property type="protein sequence ID" value="MBW8486437.1"/>
    <property type="molecule type" value="Genomic_DNA"/>
</dbReference>
<keyword evidence="1" id="KW-0812">Transmembrane</keyword>
<keyword evidence="1" id="KW-1133">Transmembrane helix</keyword>
<accession>A0ABS7G187</accession>
<keyword evidence="1" id="KW-0472">Membrane</keyword>
<proteinExistence type="predicted"/>
<dbReference type="RefSeq" id="WP_220169674.1">
    <property type="nucleotide sequence ID" value="NZ_JAIBOA010000023.1"/>
</dbReference>
<evidence type="ECO:0000313" key="2">
    <source>
        <dbReference type="EMBL" id="MBW8486437.1"/>
    </source>
</evidence>
<name>A0ABS7G187_9ACTN</name>
<reference evidence="2 3" key="1">
    <citation type="submission" date="2021-07" db="EMBL/GenBank/DDBJ databases">
        <title>Actinomadura sp. PM05-2 isolated from lichen.</title>
        <authorList>
            <person name="Somphong A."/>
            <person name="Phongsopitanun W."/>
            <person name="Tanasupawat S."/>
            <person name="Peongsungnone V."/>
        </authorList>
    </citation>
    <scope>NUCLEOTIDE SEQUENCE [LARGE SCALE GENOMIC DNA]</scope>
    <source>
        <strain evidence="2 3">PM05-2</strain>
    </source>
</reference>
<dbReference type="Proteomes" id="UP000774570">
    <property type="component" value="Unassembled WGS sequence"/>
</dbReference>
<evidence type="ECO:0000313" key="3">
    <source>
        <dbReference type="Proteomes" id="UP000774570"/>
    </source>
</evidence>
<evidence type="ECO:0000256" key="1">
    <source>
        <dbReference type="SAM" id="Phobius"/>
    </source>
</evidence>
<evidence type="ECO:0008006" key="4">
    <source>
        <dbReference type="Google" id="ProtNLM"/>
    </source>
</evidence>
<keyword evidence="3" id="KW-1185">Reference proteome</keyword>
<feature type="transmembrane region" description="Helical" evidence="1">
    <location>
        <begin position="46"/>
        <end position="66"/>
    </location>
</feature>
<gene>
    <name evidence="2" type="ORF">K1Y72_29005</name>
</gene>
<sequence length="180" mass="18712">MSDGEAELRALLRAADASVRVPPGLADRVRAVDAAERRRRAAWRTLVAGMAAATVAGGIFLAGYLAGHRAAERPPALAPAAPAPHVLTVYNADPACWKARPAGCAVSIKDVPHTRDGAVLARVWHGDDVQGVCAALGDLAADESGVASTRWYRVTARGVTGWLPAARTRTVADLPACPLP</sequence>
<protein>
    <recommendedName>
        <fullName evidence="4">SH3 domain-containing protein</fullName>
    </recommendedName>
</protein>
<organism evidence="2 3">
    <name type="scientific">Actinomadura parmotrematis</name>
    <dbReference type="NCBI Taxonomy" id="2864039"/>
    <lineage>
        <taxon>Bacteria</taxon>
        <taxon>Bacillati</taxon>
        <taxon>Actinomycetota</taxon>
        <taxon>Actinomycetes</taxon>
        <taxon>Streptosporangiales</taxon>
        <taxon>Thermomonosporaceae</taxon>
        <taxon>Actinomadura</taxon>
    </lineage>
</organism>